<dbReference type="AlphaFoldDB" id="A0A1B1YAK3"/>
<feature type="domain" description="GH15-like" evidence="1">
    <location>
        <begin position="266"/>
        <end position="633"/>
    </location>
</feature>
<sequence>MGKPYINNAVIGNGSMLGCVSETGELIRLYWPEIDFPQHIEKLLTGFFDRNVPNSTVWFSEGDYEYSQAYIEGTNILKTVARIKSLSLEVVQTDFCVPCDDVLVRRYSIKNIGRNGIHLGVGVASRVTSHTLDMGCTLFDFGLDALVHYRHDNYWAIVSDAGVKEFQIGNDPFRAVWEGRLDGTDSIGMSPDGALLWDLGYVEPGCERNITLYMIFSRNMNSLKELTRKIKSVGYTSLFNTTKEYWTDYLSKCRVLKTGNGTVDRIYLRSLLLFRLMTDRNTGAILASPEIDENFTRCGRYAYCWVRDGAFITSALNEAGLCSLSEKFYEWSVRVQDKEGFWHQRYHINGNVAPSWGLQIDETGSILFGMWNHFLHVKNVSFLEKVWPAVLKACEFLENFIDGDTGLPLPSFDIWEERMGEHTYSTAAVIAGFRAAANIAETLGVSKKTIDQWRSIADNIKKALERNLVDNAKGIFLRSIRTKLNPWGSEPCADTVIITVNPKGYTREVSAFDGKMDISLLGAAVPFGIYEPGHPVMRNTAEKVEKLLYCEKAGGIYRYQEDGYAGGNPWVVATLWLAMYHIRAGNIEKAREYFHWSVECATPLGFLPEQAGKNDGKPCWVIPLTWSHAMFVLVLKELAEKGGIGDMQRG</sequence>
<gene>
    <name evidence="2" type="ORF">CSTERTH_01470</name>
</gene>
<evidence type="ECO:0000259" key="1">
    <source>
        <dbReference type="Pfam" id="PF00723"/>
    </source>
</evidence>
<dbReference type="PANTHER" id="PTHR31616:SF0">
    <property type="entry name" value="GLUCAN 1,4-ALPHA-GLUCOSIDASE"/>
    <property type="match status" value="1"/>
</dbReference>
<keyword evidence="2" id="KW-0378">Hydrolase</keyword>
<dbReference type="Proteomes" id="UP000092971">
    <property type="component" value="Chromosome"/>
</dbReference>
<dbReference type="PROSITE" id="PS51257">
    <property type="entry name" value="PROKAR_LIPOPROTEIN"/>
    <property type="match status" value="1"/>
</dbReference>
<name>A0A1B1YAK3_THEST</name>
<dbReference type="OrthoDB" id="3902805at2"/>
<dbReference type="Gene3D" id="1.50.10.10">
    <property type="match status" value="1"/>
</dbReference>
<dbReference type="InterPro" id="IPR011613">
    <property type="entry name" value="GH15-like"/>
</dbReference>
<evidence type="ECO:0000313" key="3">
    <source>
        <dbReference type="Proteomes" id="UP000092971"/>
    </source>
</evidence>
<dbReference type="PANTHER" id="PTHR31616">
    <property type="entry name" value="TREHALASE"/>
    <property type="match status" value="1"/>
</dbReference>
<dbReference type="Pfam" id="PF00723">
    <property type="entry name" value="Glyco_hydro_15"/>
    <property type="match status" value="1"/>
</dbReference>
<dbReference type="SUPFAM" id="SSF48208">
    <property type="entry name" value="Six-hairpin glycosidases"/>
    <property type="match status" value="1"/>
</dbReference>
<organism evidence="2 3">
    <name type="scientific">Thermoclostridium stercorarium subsp. thermolacticum DSM 2910</name>
    <dbReference type="NCBI Taxonomy" id="1121336"/>
    <lineage>
        <taxon>Bacteria</taxon>
        <taxon>Bacillati</taxon>
        <taxon>Bacillota</taxon>
        <taxon>Clostridia</taxon>
        <taxon>Eubacteriales</taxon>
        <taxon>Oscillospiraceae</taxon>
        <taxon>Thermoclostridium</taxon>
    </lineage>
</organism>
<dbReference type="GO" id="GO:0004553">
    <property type="term" value="F:hydrolase activity, hydrolyzing O-glycosyl compounds"/>
    <property type="evidence" value="ECO:0007669"/>
    <property type="project" value="UniProtKB-ARBA"/>
</dbReference>
<evidence type="ECO:0000313" key="2">
    <source>
        <dbReference type="EMBL" id="ANW97795.1"/>
    </source>
</evidence>
<accession>A0A1B1YAK3</accession>
<dbReference type="InterPro" id="IPR012341">
    <property type="entry name" value="6hp_glycosidase-like_sf"/>
</dbReference>
<protein>
    <submittedName>
        <fullName evidence="2">Glycoside hydrolase</fullName>
    </submittedName>
</protein>
<dbReference type="EMBL" id="CP014672">
    <property type="protein sequence ID" value="ANW97795.1"/>
    <property type="molecule type" value="Genomic_DNA"/>
</dbReference>
<dbReference type="RefSeq" id="WP_065821281.1">
    <property type="nucleotide sequence ID" value="NZ_CP014672.1"/>
</dbReference>
<proteinExistence type="predicted"/>
<dbReference type="GO" id="GO:0005975">
    <property type="term" value="P:carbohydrate metabolic process"/>
    <property type="evidence" value="ECO:0007669"/>
    <property type="project" value="InterPro"/>
</dbReference>
<reference evidence="2 3" key="1">
    <citation type="submission" date="2016-02" db="EMBL/GenBank/DDBJ databases">
        <title>Comparison of Clostridium stercorarium subspecies using comparative genomics and transcriptomics.</title>
        <authorList>
            <person name="Schellenberg J."/>
            <person name="Thallinger G."/>
            <person name="Levin D.B."/>
            <person name="Zhang X."/>
            <person name="Alvare G."/>
            <person name="Fristensky B."/>
            <person name="Sparling R."/>
        </authorList>
    </citation>
    <scope>NUCLEOTIDE SEQUENCE [LARGE SCALE GENOMIC DNA]</scope>
    <source>
        <strain evidence="2 3">DSM 2910</strain>
    </source>
</reference>
<dbReference type="InterPro" id="IPR008928">
    <property type="entry name" value="6-hairpin_glycosidase_sf"/>
</dbReference>